<evidence type="ECO:0000256" key="2">
    <source>
        <dbReference type="ARBA" id="ARBA00022679"/>
    </source>
</evidence>
<name>A0A1Q9YK76_9FIRM</name>
<proteinExistence type="predicted"/>
<evidence type="ECO:0000256" key="1">
    <source>
        <dbReference type="ARBA" id="ARBA00022603"/>
    </source>
</evidence>
<dbReference type="PANTHER" id="PTHR43619:SF2">
    <property type="entry name" value="S-ADENOSYL-L-METHIONINE-DEPENDENT METHYLTRANSFERASES SUPERFAMILY PROTEIN"/>
    <property type="match status" value="1"/>
</dbReference>
<dbReference type="EMBL" id="MPJZ01000054">
    <property type="protein sequence ID" value="OLU44970.1"/>
    <property type="molecule type" value="Genomic_DNA"/>
</dbReference>
<dbReference type="Pfam" id="PF04072">
    <property type="entry name" value="LCM"/>
    <property type="match status" value="1"/>
</dbReference>
<dbReference type="AlphaFoldDB" id="A0A1Q9YK76"/>
<dbReference type="PIRSF" id="PIRSF028177">
    <property type="entry name" value="Polyketide_synth_Omtfrase_TcmP"/>
    <property type="match status" value="1"/>
</dbReference>
<dbReference type="GO" id="GO:0032259">
    <property type="term" value="P:methylation"/>
    <property type="evidence" value="ECO:0007669"/>
    <property type="project" value="UniProtKB-KW"/>
</dbReference>
<evidence type="ECO:0000313" key="3">
    <source>
        <dbReference type="EMBL" id="OLU44970.1"/>
    </source>
</evidence>
<dbReference type="Proteomes" id="UP000186758">
    <property type="component" value="Unassembled WGS sequence"/>
</dbReference>
<reference evidence="3 4" key="1">
    <citation type="submission" date="2016-11" db="EMBL/GenBank/DDBJ databases">
        <title>Description of two novel members of the family Erysipelotrichaceae: Ileibacterium lipovorans gen. nov., sp. nov. and Dubosiella newyorkensis, gen. nov., sp. nov.</title>
        <authorList>
            <person name="Cox L.M."/>
            <person name="Sohn J."/>
            <person name="Tyrrell K.L."/>
            <person name="Citron D.M."/>
            <person name="Lawson P.A."/>
            <person name="Patel N.B."/>
            <person name="Iizumi T."/>
            <person name="Perez-Perez G.I."/>
            <person name="Goldstein E.J."/>
            <person name="Blaser M.J."/>
        </authorList>
    </citation>
    <scope>NUCLEOTIDE SEQUENCE [LARGE SCALE GENOMIC DNA]</scope>
    <source>
        <strain evidence="3 4">NYU-BL-K8</strain>
    </source>
</reference>
<gene>
    <name evidence="3" type="ORF">BO223_06570</name>
</gene>
<keyword evidence="1" id="KW-0489">Methyltransferase</keyword>
<comment type="caution">
    <text evidence="3">The sequence shown here is derived from an EMBL/GenBank/DDBJ whole genome shotgun (WGS) entry which is preliminary data.</text>
</comment>
<dbReference type="SUPFAM" id="SSF53335">
    <property type="entry name" value="S-adenosyl-L-methionine-dependent methyltransferases"/>
    <property type="match status" value="1"/>
</dbReference>
<dbReference type="Gene3D" id="3.40.50.150">
    <property type="entry name" value="Vaccinia Virus protein VP39"/>
    <property type="match status" value="1"/>
</dbReference>
<dbReference type="PANTHER" id="PTHR43619">
    <property type="entry name" value="S-ADENOSYL-L-METHIONINE-DEPENDENT METHYLTRANSFERASE YKTD-RELATED"/>
    <property type="match status" value="1"/>
</dbReference>
<protein>
    <recommendedName>
        <fullName evidence="5">Methyltransferase</fullName>
    </recommendedName>
</protein>
<organism evidence="3 4">
    <name type="scientific">Faecalibaculum rodentium</name>
    <dbReference type="NCBI Taxonomy" id="1702221"/>
    <lineage>
        <taxon>Bacteria</taxon>
        <taxon>Bacillati</taxon>
        <taxon>Bacillota</taxon>
        <taxon>Erysipelotrichia</taxon>
        <taxon>Erysipelotrichales</taxon>
        <taxon>Erysipelotrichaceae</taxon>
        <taxon>Faecalibaculum</taxon>
    </lineage>
</organism>
<dbReference type="RefSeq" id="WP_075885411.1">
    <property type="nucleotide sequence ID" value="NZ_CAQOBB010000011.1"/>
</dbReference>
<dbReference type="GO" id="GO:0008168">
    <property type="term" value="F:methyltransferase activity"/>
    <property type="evidence" value="ECO:0007669"/>
    <property type="project" value="UniProtKB-KW"/>
</dbReference>
<sequence>MDEVSRTLYIPLYGKAHVSRNGIILSDPSAETLWDRAQIRLTGKSRSRWLAYYLAMRAAVYDDWLREQISQTPDGVVLHLGCGLDSRSRRLGHPPIQWHDIDFPDVIRERRHWFRETETYTMTGTDMRIGEWKALIPGGQPAIVVMKGVSMYFKPEEFVCLLTDLGTHFSEVRLLMDCYSTRAARLSRMGNPIRETGVNQVWGMDDPETLAVKTGLVFVQEHDMTPECCIRQLSFAEQMIFRQLYAGRLARGLYRLYEFRSSQEPGQAVSPLAEPDAVSIIGREHRNVPVLQHVAYFCRNTTQTT</sequence>
<dbReference type="InterPro" id="IPR016874">
    <property type="entry name" value="TcmP-like"/>
</dbReference>
<accession>A0A1Q9YK76</accession>
<dbReference type="InterPro" id="IPR029063">
    <property type="entry name" value="SAM-dependent_MTases_sf"/>
</dbReference>
<evidence type="ECO:0000313" key="4">
    <source>
        <dbReference type="Proteomes" id="UP000186758"/>
    </source>
</evidence>
<dbReference type="InterPro" id="IPR007213">
    <property type="entry name" value="Ppm1/Ppm2/Tcmp"/>
</dbReference>
<evidence type="ECO:0008006" key="5">
    <source>
        <dbReference type="Google" id="ProtNLM"/>
    </source>
</evidence>
<keyword evidence="2" id="KW-0808">Transferase</keyword>